<proteinExistence type="inferred from homology"/>
<evidence type="ECO:0000256" key="11">
    <source>
        <dbReference type="RuleBase" id="RU000679"/>
    </source>
</evidence>
<accession>A0A813XMM9</accession>
<evidence type="ECO:0000256" key="4">
    <source>
        <dbReference type="ARBA" id="ARBA00022692"/>
    </source>
</evidence>
<evidence type="ECO:0000256" key="9">
    <source>
        <dbReference type="ARBA" id="ARBA00023201"/>
    </source>
</evidence>
<evidence type="ECO:0000256" key="1">
    <source>
        <dbReference type="ARBA" id="ARBA00004141"/>
    </source>
</evidence>
<keyword evidence="9 11" id="KW-0739">Sodium transport</keyword>
<evidence type="ECO:0000256" key="10">
    <source>
        <dbReference type="ARBA" id="ARBA00023303"/>
    </source>
</evidence>
<evidence type="ECO:0000313" key="15">
    <source>
        <dbReference type="Proteomes" id="UP000663860"/>
    </source>
</evidence>
<evidence type="ECO:0000256" key="7">
    <source>
        <dbReference type="ARBA" id="ARBA00023065"/>
    </source>
</evidence>
<gene>
    <name evidence="13" type="ORF">IZO911_LOCUS10735</name>
    <name evidence="14" type="ORF">KXQ929_LOCUS32999</name>
</gene>
<dbReference type="GO" id="GO:0015280">
    <property type="term" value="F:ligand-gated sodium channel activity"/>
    <property type="evidence" value="ECO:0007669"/>
    <property type="project" value="TreeGrafter"/>
</dbReference>
<name>A0A813XMM9_9BILA</name>
<dbReference type="Gene3D" id="1.10.287.770">
    <property type="entry name" value="YojJ-like"/>
    <property type="match status" value="1"/>
</dbReference>
<protein>
    <submittedName>
        <fullName evidence="13">Uncharacterized protein</fullName>
    </submittedName>
</protein>
<dbReference type="Proteomes" id="UP000663868">
    <property type="component" value="Unassembled WGS sequence"/>
</dbReference>
<dbReference type="PRINTS" id="PR01078">
    <property type="entry name" value="AMINACHANNEL"/>
</dbReference>
<evidence type="ECO:0000256" key="5">
    <source>
        <dbReference type="ARBA" id="ARBA00022989"/>
    </source>
</evidence>
<reference evidence="13" key="1">
    <citation type="submission" date="2021-02" db="EMBL/GenBank/DDBJ databases">
        <authorList>
            <person name="Nowell W R."/>
        </authorList>
    </citation>
    <scope>NUCLEOTIDE SEQUENCE</scope>
</reference>
<keyword evidence="7 11" id="KW-0406">Ion transport</keyword>
<evidence type="ECO:0000256" key="6">
    <source>
        <dbReference type="ARBA" id="ARBA00023053"/>
    </source>
</evidence>
<dbReference type="Gene3D" id="2.60.470.10">
    <property type="entry name" value="Acid-sensing ion channels like domains"/>
    <property type="match status" value="1"/>
</dbReference>
<feature type="transmembrane region" description="Helical" evidence="12">
    <location>
        <begin position="475"/>
        <end position="495"/>
    </location>
</feature>
<evidence type="ECO:0000256" key="3">
    <source>
        <dbReference type="ARBA" id="ARBA00022461"/>
    </source>
</evidence>
<keyword evidence="2 11" id="KW-0813">Transport</keyword>
<sequence>MSDTTNHTSSVHPSDDKIIKNQKKSNRYFSIIYEFSSNTTAHGIPRISESVSKYNRLYWLFATLCFIGLMTYFIIKAIIDYLNYPTQIDISIDAEFPQHFPAFTICNAGGLRFDKFIQPFLNYTNTLNITNTNDTSTISPAQIPYFFNFVNDLLNNNGSLEPFFFPLSSMLYSCTYNSMPCTVTDFVPFITTAYGFCYTFNAKLKNETSDNIRNVSDNGGTGILELAFYVHSHQYIPYLTDSVGIVTLIHDNTDVPIMDTTGLNLIPGQKHKLSYKKKKTSFLQSPYTSCNDKIDLWMQAMYENYPNLDYQYSQTLCTKLSVQIYTYEKCGCVNPYIWDMRSIILPHTNKTIFAPFCNTTDPCFNKAVELYINSLADLNNDDLNCPAECSIVDFITKKSSLLTPMPWQLYGIKTFVENSSIPLPSDWSTRWSEYVYTNYVAVSVVQETYFVESNIQQASINLIDVLSNIGGQTGLWLGISLLSIMELFEMFYRLIRLAIRKKKQRITS</sequence>
<dbReference type="GO" id="GO:0005886">
    <property type="term" value="C:plasma membrane"/>
    <property type="evidence" value="ECO:0007669"/>
    <property type="project" value="TreeGrafter"/>
</dbReference>
<comment type="caution">
    <text evidence="13">The sequence shown here is derived from an EMBL/GenBank/DDBJ whole genome shotgun (WGS) entry which is preliminary data.</text>
</comment>
<dbReference type="Pfam" id="PF00858">
    <property type="entry name" value="ASC"/>
    <property type="match status" value="1"/>
</dbReference>
<keyword evidence="10 11" id="KW-0407">Ion channel</keyword>
<dbReference type="Proteomes" id="UP000663860">
    <property type="component" value="Unassembled WGS sequence"/>
</dbReference>
<dbReference type="PANTHER" id="PTHR11690:SF300">
    <property type="entry name" value="PICKPOCKET PROTEIN 19"/>
    <property type="match status" value="1"/>
</dbReference>
<evidence type="ECO:0000256" key="12">
    <source>
        <dbReference type="SAM" id="Phobius"/>
    </source>
</evidence>
<evidence type="ECO:0000256" key="8">
    <source>
        <dbReference type="ARBA" id="ARBA00023136"/>
    </source>
</evidence>
<keyword evidence="5 12" id="KW-1133">Transmembrane helix</keyword>
<comment type="similarity">
    <text evidence="11">Belongs to the amiloride-sensitive sodium channel (TC 1.A.6) family.</text>
</comment>
<comment type="subcellular location">
    <subcellularLocation>
        <location evidence="1">Membrane</location>
        <topology evidence="1">Multi-pass membrane protein</topology>
    </subcellularLocation>
</comment>
<organism evidence="13 15">
    <name type="scientific">Adineta steineri</name>
    <dbReference type="NCBI Taxonomy" id="433720"/>
    <lineage>
        <taxon>Eukaryota</taxon>
        <taxon>Metazoa</taxon>
        <taxon>Spiralia</taxon>
        <taxon>Gnathifera</taxon>
        <taxon>Rotifera</taxon>
        <taxon>Eurotatoria</taxon>
        <taxon>Bdelloidea</taxon>
        <taxon>Adinetida</taxon>
        <taxon>Adinetidae</taxon>
        <taxon>Adineta</taxon>
    </lineage>
</organism>
<dbReference type="InterPro" id="IPR001873">
    <property type="entry name" value="ENaC"/>
</dbReference>
<dbReference type="EMBL" id="CAJNOE010000079">
    <property type="protein sequence ID" value="CAF0872508.1"/>
    <property type="molecule type" value="Genomic_DNA"/>
</dbReference>
<evidence type="ECO:0000313" key="14">
    <source>
        <dbReference type="EMBL" id="CAF4075220.1"/>
    </source>
</evidence>
<keyword evidence="6" id="KW-0915">Sodium</keyword>
<keyword evidence="8 12" id="KW-0472">Membrane</keyword>
<keyword evidence="3 11" id="KW-0894">Sodium channel</keyword>
<dbReference type="PANTHER" id="PTHR11690">
    <property type="entry name" value="AMILORIDE-SENSITIVE SODIUM CHANNEL-RELATED"/>
    <property type="match status" value="1"/>
</dbReference>
<feature type="transmembrane region" description="Helical" evidence="12">
    <location>
        <begin position="57"/>
        <end position="75"/>
    </location>
</feature>
<evidence type="ECO:0000313" key="13">
    <source>
        <dbReference type="EMBL" id="CAF0872508.1"/>
    </source>
</evidence>
<dbReference type="EMBL" id="CAJOBB010004124">
    <property type="protein sequence ID" value="CAF4075220.1"/>
    <property type="molecule type" value="Genomic_DNA"/>
</dbReference>
<keyword evidence="4 11" id="KW-0812">Transmembrane</keyword>
<evidence type="ECO:0000256" key="2">
    <source>
        <dbReference type="ARBA" id="ARBA00022448"/>
    </source>
</evidence>
<dbReference type="AlphaFoldDB" id="A0A813XMM9"/>